<proteinExistence type="inferred from homology"/>
<dbReference type="NCBIfam" id="TIGR00372">
    <property type="entry name" value="cas4"/>
    <property type="match status" value="1"/>
</dbReference>
<dbReference type="InterPro" id="IPR013343">
    <property type="entry name" value="CRISPR-assoc_prot_Cas4"/>
</dbReference>
<keyword evidence="12" id="KW-1185">Reference proteome</keyword>
<keyword evidence="8 9" id="KW-0464">Manganese</keyword>
<dbReference type="EMBL" id="AEQN01000022">
    <property type="protein sequence ID" value="EFV01197.1"/>
    <property type="molecule type" value="Genomic_DNA"/>
</dbReference>
<gene>
    <name evidence="11" type="ORF">HMP0721_1578</name>
</gene>
<evidence type="ECO:0000259" key="10">
    <source>
        <dbReference type="Pfam" id="PF01930"/>
    </source>
</evidence>
<evidence type="ECO:0000256" key="2">
    <source>
        <dbReference type="ARBA" id="ARBA00022723"/>
    </source>
</evidence>
<keyword evidence="7 9" id="KW-0051">Antiviral defense</keyword>
<protein>
    <recommendedName>
        <fullName evidence="9">CRISPR-associated exonuclease Cas4</fullName>
        <ecNumber evidence="9">3.1.12.1</ecNumber>
    </recommendedName>
</protein>
<dbReference type="GO" id="GO:0051536">
    <property type="term" value="F:iron-sulfur cluster binding"/>
    <property type="evidence" value="ECO:0007669"/>
    <property type="project" value="UniProtKB-KW"/>
</dbReference>
<dbReference type="RefSeq" id="WP_006599000.1">
    <property type="nucleotide sequence ID" value="NZ_GL622359.1"/>
</dbReference>
<keyword evidence="4 9" id="KW-0269">Exonuclease</keyword>
<sequence>MNEESISIRSLQHYLYCPHRWGLLEIDKVWSENYYVTRANLIHQRVHDAKSGYTAKNKHVFTSVPLYHDGWGIYGYADCLETSASAKSLEDLIGKPMTIVEYKPHQPKDKNYHPEDMMQVFAQKVCVDAIFKTDCDAVIYYADSKRRVLLPIREHYDAYKQKMQEILTAIRRHLTTGDIPPIRDKQFCGGCSIKDICLPGTRKRLWDLRREIHQLAEEET</sequence>
<comment type="cofactor">
    <cofactor evidence="9">
        <name>Mg(2+)</name>
        <dbReference type="ChEBI" id="CHEBI:18420"/>
    </cofactor>
    <cofactor evidence="9">
        <name>Mn(2+)</name>
        <dbReference type="ChEBI" id="CHEBI:29035"/>
    </cofactor>
    <text evidence="9">Mg(2+) or Mn(2+) required for ssDNA cleavage activity.</text>
</comment>
<dbReference type="Pfam" id="PF01930">
    <property type="entry name" value="Cas_Cas4"/>
    <property type="match status" value="1"/>
</dbReference>
<dbReference type="OrthoDB" id="9781776at2"/>
<keyword evidence="2 9" id="KW-0479">Metal-binding</keyword>
<dbReference type="GO" id="GO:0004527">
    <property type="term" value="F:exonuclease activity"/>
    <property type="evidence" value="ECO:0007669"/>
    <property type="project" value="UniProtKB-KW"/>
</dbReference>
<evidence type="ECO:0000256" key="3">
    <source>
        <dbReference type="ARBA" id="ARBA00022801"/>
    </source>
</evidence>
<dbReference type="STRING" id="887929.HMP0721_1578"/>
<evidence type="ECO:0000256" key="1">
    <source>
        <dbReference type="ARBA" id="ARBA00022722"/>
    </source>
</evidence>
<comment type="cofactor">
    <cofactor evidence="9">
        <name>iron-sulfur cluster</name>
        <dbReference type="ChEBI" id="CHEBI:30408"/>
    </cofactor>
</comment>
<dbReference type="eggNOG" id="COG1468">
    <property type="taxonomic scope" value="Bacteria"/>
</dbReference>
<dbReference type="Proteomes" id="UP000004754">
    <property type="component" value="Unassembled WGS sequence"/>
</dbReference>
<keyword evidence="6 9" id="KW-0411">Iron-sulfur</keyword>
<evidence type="ECO:0000256" key="5">
    <source>
        <dbReference type="ARBA" id="ARBA00023004"/>
    </source>
</evidence>
<keyword evidence="1 9" id="KW-0540">Nuclease</keyword>
<evidence type="ECO:0000256" key="7">
    <source>
        <dbReference type="ARBA" id="ARBA00023118"/>
    </source>
</evidence>
<evidence type="ECO:0000256" key="4">
    <source>
        <dbReference type="ARBA" id="ARBA00022839"/>
    </source>
</evidence>
<dbReference type="GO" id="GO:0046872">
    <property type="term" value="F:metal ion binding"/>
    <property type="evidence" value="ECO:0007669"/>
    <property type="project" value="UniProtKB-KW"/>
</dbReference>
<evidence type="ECO:0000256" key="8">
    <source>
        <dbReference type="ARBA" id="ARBA00023211"/>
    </source>
</evidence>
<evidence type="ECO:0000313" key="11">
    <source>
        <dbReference type="EMBL" id="EFV01197.1"/>
    </source>
</evidence>
<dbReference type="AlphaFoldDB" id="E6MI45"/>
<feature type="domain" description="DUF83" evidence="10">
    <location>
        <begin position="10"/>
        <end position="198"/>
    </location>
</feature>
<comment type="function">
    <text evidence="9">CRISPR (clustered regularly interspaced short palindromic repeat) is an adaptive immune system that provides protection against mobile genetic elements (viruses, transposable elements and conjugative plasmids). CRISPR clusters contain sequences complementary to antecedent mobile elements and target invading nucleic acids. CRISPR clusters are transcribed and processed into CRISPR RNA (crRNA).</text>
</comment>
<accession>E6MI45</accession>
<dbReference type="HOGENOM" id="CLU_102055_1_1_9"/>
<evidence type="ECO:0000256" key="9">
    <source>
        <dbReference type="RuleBase" id="RU365022"/>
    </source>
</evidence>
<name>E6MI45_9FIRM</name>
<dbReference type="InterPro" id="IPR011604">
    <property type="entry name" value="PDDEXK-like_dom_sf"/>
</dbReference>
<reference evidence="11 12" key="1">
    <citation type="submission" date="2010-12" db="EMBL/GenBank/DDBJ databases">
        <authorList>
            <person name="Muzny D."/>
            <person name="Qin X."/>
            <person name="Deng J."/>
            <person name="Jiang H."/>
            <person name="Liu Y."/>
            <person name="Qu J."/>
            <person name="Song X.-Z."/>
            <person name="Zhang L."/>
            <person name="Thornton R."/>
            <person name="Coyle M."/>
            <person name="Francisco L."/>
            <person name="Jackson L."/>
            <person name="Javaid M."/>
            <person name="Korchina V."/>
            <person name="Kovar C."/>
            <person name="Mata R."/>
            <person name="Mathew T."/>
            <person name="Ngo R."/>
            <person name="Nguyen L."/>
            <person name="Nguyen N."/>
            <person name="Okwuonu G."/>
            <person name="Ongeri F."/>
            <person name="Pham C."/>
            <person name="Simmons D."/>
            <person name="Wilczek-Boney K."/>
            <person name="Hale W."/>
            <person name="Jakkamsetti A."/>
            <person name="Pham P."/>
            <person name="Ruth R."/>
            <person name="San Lucas F."/>
            <person name="Warren J."/>
            <person name="Zhang J."/>
            <person name="Zhao Z."/>
            <person name="Zhou C."/>
            <person name="Zhu D."/>
            <person name="Lee S."/>
            <person name="Bess C."/>
            <person name="Blankenburg K."/>
            <person name="Forbes L."/>
            <person name="Fu Q."/>
            <person name="Gubbala S."/>
            <person name="Hirani K."/>
            <person name="Jayaseelan J.C."/>
            <person name="Lara F."/>
            <person name="Munidasa M."/>
            <person name="Palculict T."/>
            <person name="Patil S."/>
            <person name="Pu L.-L."/>
            <person name="Saada N."/>
            <person name="Tang L."/>
            <person name="Weissenberger G."/>
            <person name="Zhu Y."/>
            <person name="Hemphill L."/>
            <person name="Shang Y."/>
            <person name="Youmans B."/>
            <person name="Ayvaz T."/>
            <person name="Ross M."/>
            <person name="Santibanez J."/>
            <person name="Aqrawi P."/>
            <person name="Gross S."/>
            <person name="Joshi V."/>
            <person name="Fowler G."/>
            <person name="Nazareth L."/>
            <person name="Reid J."/>
            <person name="Worley K."/>
            <person name="Petrosino J."/>
            <person name="Highlander S."/>
            <person name="Gibbs R."/>
        </authorList>
    </citation>
    <scope>NUCLEOTIDE SEQUENCE [LARGE SCALE GENOMIC DNA]</scope>
    <source>
        <strain evidence="11 12">ATCC 23263</strain>
    </source>
</reference>
<organism evidence="11 12">
    <name type="scientific">Pseudoramibacter alactolyticus ATCC 23263</name>
    <dbReference type="NCBI Taxonomy" id="887929"/>
    <lineage>
        <taxon>Bacteria</taxon>
        <taxon>Bacillati</taxon>
        <taxon>Bacillota</taxon>
        <taxon>Clostridia</taxon>
        <taxon>Eubacteriales</taxon>
        <taxon>Eubacteriaceae</taxon>
        <taxon>Pseudoramibacter</taxon>
    </lineage>
</organism>
<evidence type="ECO:0000256" key="6">
    <source>
        <dbReference type="ARBA" id="ARBA00023014"/>
    </source>
</evidence>
<dbReference type="EC" id="3.1.12.1" evidence="9"/>
<keyword evidence="3 9" id="KW-0378">Hydrolase</keyword>
<dbReference type="InterPro" id="IPR022765">
    <property type="entry name" value="Dna2/Cas4_DUF83"/>
</dbReference>
<dbReference type="Gene3D" id="3.90.320.10">
    <property type="match status" value="1"/>
</dbReference>
<dbReference type="GO" id="GO:0051607">
    <property type="term" value="P:defense response to virus"/>
    <property type="evidence" value="ECO:0007669"/>
    <property type="project" value="UniProtKB-KW"/>
</dbReference>
<comment type="similarity">
    <text evidence="9">Belongs to the CRISPR-associated exonuclease Cas4 family.</text>
</comment>
<keyword evidence="5 9" id="KW-0408">Iron</keyword>
<comment type="caution">
    <text evidence="11">The sequence shown here is derived from an EMBL/GenBank/DDBJ whole genome shotgun (WGS) entry which is preliminary data.</text>
</comment>
<evidence type="ECO:0000313" key="12">
    <source>
        <dbReference type="Proteomes" id="UP000004754"/>
    </source>
</evidence>